<dbReference type="AlphaFoldDB" id="A0A8J4X2Y5"/>
<dbReference type="Proteomes" id="UP000748531">
    <property type="component" value="Unassembled WGS sequence"/>
</dbReference>
<name>A0A8J4X2Y5_9TREM</name>
<reference evidence="2" key="1">
    <citation type="submission" date="2019-05" db="EMBL/GenBank/DDBJ databases">
        <title>Annotation for the trematode Paragonimus heterotremus.</title>
        <authorList>
            <person name="Choi Y.-J."/>
        </authorList>
    </citation>
    <scope>NUCLEOTIDE SEQUENCE</scope>
    <source>
        <strain evidence="2">LC</strain>
    </source>
</reference>
<protein>
    <submittedName>
        <fullName evidence="2">Uncharacterized protein</fullName>
    </submittedName>
</protein>
<evidence type="ECO:0000256" key="1">
    <source>
        <dbReference type="SAM" id="MobiDB-lite"/>
    </source>
</evidence>
<proteinExistence type="predicted"/>
<feature type="region of interest" description="Disordered" evidence="1">
    <location>
        <begin position="532"/>
        <end position="563"/>
    </location>
</feature>
<comment type="caution">
    <text evidence="2">The sequence shown here is derived from an EMBL/GenBank/DDBJ whole genome shotgun (WGS) entry which is preliminary data.</text>
</comment>
<keyword evidence="3" id="KW-1185">Reference proteome</keyword>
<evidence type="ECO:0000313" key="2">
    <source>
        <dbReference type="EMBL" id="KAF5404767.1"/>
    </source>
</evidence>
<dbReference type="EMBL" id="LUCH01000590">
    <property type="protein sequence ID" value="KAF5404767.1"/>
    <property type="molecule type" value="Genomic_DNA"/>
</dbReference>
<organism evidence="2 3">
    <name type="scientific">Paragonimus heterotremus</name>
    <dbReference type="NCBI Taxonomy" id="100268"/>
    <lineage>
        <taxon>Eukaryota</taxon>
        <taxon>Metazoa</taxon>
        <taxon>Spiralia</taxon>
        <taxon>Lophotrochozoa</taxon>
        <taxon>Platyhelminthes</taxon>
        <taxon>Trematoda</taxon>
        <taxon>Digenea</taxon>
        <taxon>Plagiorchiida</taxon>
        <taxon>Troglotremata</taxon>
        <taxon>Troglotrematidae</taxon>
        <taxon>Paragonimus</taxon>
    </lineage>
</organism>
<sequence>MAQTTNRNHSVRNFDHGFTNNNYSCDDEISLDGDVSRIAHSSCADAQLAMHSPVDSLFDIKGTSDMCDAVRPIHVTKSSERRATQSSNTRPPWGSRPKPKKDGAQLGRFHPDGCRLQDLCATDRAKLARLVYELAAAQQALSSNRNEPTKQDAQWKDEQLSTQTVTDQKQINLSAQPAIVCGSNNGCDGPVESTNCVNHFRTQQVRLEKELQQSKPQPASSTQLVLLQDDEFTATDQLWKDRMNGITVSYVKADSAVVSQPDRMTKVNQMTPKYDRPKPSNFNSSIGVHSQYSDGNTCGQTGRRILEPPRADRNPDKQIQTAHYKRIHGNLLQERNALQRQQEVLSVVSHQQVQLQQLEAQLHLIASMISGTYQTSTTRTEKQKSSPNFTLHGHRQVDLANEPIAVPVRKCSKSPPARPTWEPCDCISSAQRKPAHISTVVGETQNKRTASQTNSEIALTSVELRPRPLNCDIANDDRRVAVACQTATLPSPSATSTSTQPIIVRHMPSHQRLRSVPVLKSRRPIRSLMSMNTTTKRSQKRESRAVGVQSIPDSSTDSSAQQPTVTGIGVQVNLDNLPPDITNNSVQIPGTSKTTLVGVVPQSVSAPGLNNTNTATPSPLADEIEHVLSIINTMDAPASQWSGHTPVKSDSPRLHSLQSTHQSDRLTNFIDRRLLLEADLFPASPSCSRVSVDRAEEQLMRDLSFFQF</sequence>
<accession>A0A8J4X2Y5</accession>
<feature type="compositionally biased region" description="Polar residues" evidence="1">
    <location>
        <begin position="551"/>
        <end position="563"/>
    </location>
</feature>
<feature type="region of interest" description="Disordered" evidence="1">
    <location>
        <begin position="289"/>
        <end position="315"/>
    </location>
</feature>
<feature type="compositionally biased region" description="Polar residues" evidence="1">
    <location>
        <begin position="289"/>
        <end position="300"/>
    </location>
</feature>
<evidence type="ECO:0000313" key="3">
    <source>
        <dbReference type="Proteomes" id="UP000748531"/>
    </source>
</evidence>
<dbReference type="OrthoDB" id="10311589at2759"/>
<feature type="region of interest" description="Disordered" evidence="1">
    <location>
        <begin position="74"/>
        <end position="108"/>
    </location>
</feature>
<feature type="compositionally biased region" description="Basic and acidic residues" evidence="1">
    <location>
        <begin position="304"/>
        <end position="315"/>
    </location>
</feature>
<feature type="region of interest" description="Disordered" evidence="1">
    <location>
        <begin position="640"/>
        <end position="660"/>
    </location>
</feature>
<gene>
    <name evidence="2" type="ORF">PHET_01670</name>
</gene>